<dbReference type="AlphaFoldDB" id="F5YQA5"/>
<dbReference type="Proteomes" id="UP000009223">
    <property type="component" value="Chromosome"/>
</dbReference>
<dbReference type="CDD" id="cd11301">
    <property type="entry name" value="Fut1_Fut2_like"/>
    <property type="match status" value="1"/>
</dbReference>
<evidence type="ECO:0000256" key="2">
    <source>
        <dbReference type="ARBA" id="ARBA00022679"/>
    </source>
</evidence>
<keyword evidence="2 3" id="KW-0808">Transferase</keyword>
<dbReference type="PANTHER" id="PTHR11927:SF9">
    <property type="entry name" value="L-FUCOSYLTRANSFERASE"/>
    <property type="match status" value="1"/>
</dbReference>
<dbReference type="eggNOG" id="ENOG5032SCE">
    <property type="taxonomic scope" value="Bacteria"/>
</dbReference>
<dbReference type="GO" id="GO:0005975">
    <property type="term" value="P:carbohydrate metabolic process"/>
    <property type="evidence" value="ECO:0007669"/>
    <property type="project" value="InterPro"/>
</dbReference>
<dbReference type="KEGG" id="tpi:TREPR_3735"/>
<evidence type="ECO:0000313" key="4">
    <source>
        <dbReference type="Proteomes" id="UP000009223"/>
    </source>
</evidence>
<protein>
    <submittedName>
        <fullName evidence="3">Alpha-1,2-fucosyltransferase</fullName>
    </submittedName>
</protein>
<dbReference type="GO" id="GO:0008107">
    <property type="term" value="F:galactoside 2-alpha-L-fucosyltransferase activity"/>
    <property type="evidence" value="ECO:0007669"/>
    <property type="project" value="InterPro"/>
</dbReference>
<dbReference type="EMBL" id="CP001843">
    <property type="protein sequence ID" value="AEF83667.1"/>
    <property type="molecule type" value="Genomic_DNA"/>
</dbReference>
<dbReference type="Pfam" id="PF01531">
    <property type="entry name" value="Glyco_transf_11"/>
    <property type="match status" value="1"/>
</dbReference>
<gene>
    <name evidence="3" type="ordered locus">TREPR_3735</name>
</gene>
<organism evidence="3 4">
    <name type="scientific">Treponema primitia (strain ATCC BAA-887 / DSM 12427 / ZAS-2)</name>
    <dbReference type="NCBI Taxonomy" id="545694"/>
    <lineage>
        <taxon>Bacteria</taxon>
        <taxon>Pseudomonadati</taxon>
        <taxon>Spirochaetota</taxon>
        <taxon>Spirochaetia</taxon>
        <taxon>Spirochaetales</taxon>
        <taxon>Treponemataceae</taxon>
        <taxon>Treponema</taxon>
    </lineage>
</organism>
<dbReference type="GO" id="GO:0016020">
    <property type="term" value="C:membrane"/>
    <property type="evidence" value="ECO:0007669"/>
    <property type="project" value="InterPro"/>
</dbReference>
<dbReference type="InterPro" id="IPR002516">
    <property type="entry name" value="Glyco_trans_11"/>
</dbReference>
<proteinExistence type="predicted"/>
<keyword evidence="1 3" id="KW-0328">Glycosyltransferase</keyword>
<sequence>MILFWSDGGLGNQFFQYVFIKTLQQKNENVIIFGNGFKDIDDIFEKIEFTKIKYFSKIISFCMNRIAKSFICYLAYNNVISYIFVKEEYILSKKYQREGDTVSFKKGLFTNIKYIESNFFQSEIFFNKEIVGKIKLKQKFIIQAERFIQMIPVGANKIFVHIRRGDYENFKVCEKSVILPFAYFHSCIKYFLEVIENPYFIFLSDEINLIKTEFTYLENMIISENQHYGVDFAIMTLCNNAILSPSSFSWWGSYLMKNKDIILAPKYWMGFASRIEFQKNPLASYMKIVDVETFVIDK</sequence>
<evidence type="ECO:0000256" key="1">
    <source>
        <dbReference type="ARBA" id="ARBA00022676"/>
    </source>
</evidence>
<reference evidence="3 4" key="2">
    <citation type="journal article" date="2011" name="ISME J.">
        <title>RNA-seq reveals cooperative metabolic interactions between two termite-gut spirochete species in co-culture.</title>
        <authorList>
            <person name="Rosenthal A.Z."/>
            <person name="Matson E.G."/>
            <person name="Eldar A."/>
            <person name="Leadbetter J.R."/>
        </authorList>
    </citation>
    <scope>NUCLEOTIDE SEQUENCE [LARGE SCALE GENOMIC DNA]</scope>
    <source>
        <strain evidence="4">ATCC BAA-887 / DSM 12427 / ZAS-2</strain>
    </source>
</reference>
<dbReference type="STRING" id="545694.TREPR_3735"/>
<dbReference type="RefSeq" id="WP_015706593.1">
    <property type="nucleotide sequence ID" value="NC_015578.1"/>
</dbReference>
<dbReference type="PANTHER" id="PTHR11927">
    <property type="entry name" value="GALACTOSIDE 2-L-FUCOSYLTRANSFERASE"/>
    <property type="match status" value="1"/>
</dbReference>
<dbReference type="OrthoDB" id="9794601at2"/>
<name>F5YQA5_TREPZ</name>
<keyword evidence="4" id="KW-1185">Reference proteome</keyword>
<evidence type="ECO:0000313" key="3">
    <source>
        <dbReference type="EMBL" id="AEF83667.1"/>
    </source>
</evidence>
<reference evidence="4" key="1">
    <citation type="submission" date="2009-12" db="EMBL/GenBank/DDBJ databases">
        <title>Complete sequence of Treponema primitia strain ZAS-2.</title>
        <authorList>
            <person name="Tetu S.G."/>
            <person name="Matson E."/>
            <person name="Ren Q."/>
            <person name="Seshadri R."/>
            <person name="Elbourne L."/>
            <person name="Hassan K.A."/>
            <person name="Durkin A."/>
            <person name="Radune D."/>
            <person name="Mohamoud Y."/>
            <person name="Shay R."/>
            <person name="Jin S."/>
            <person name="Zhang X."/>
            <person name="Lucey K."/>
            <person name="Ballor N.R."/>
            <person name="Ottesen E."/>
            <person name="Rosenthal R."/>
            <person name="Allen A."/>
            <person name="Leadbetter J.R."/>
            <person name="Paulsen I.T."/>
        </authorList>
    </citation>
    <scope>NUCLEOTIDE SEQUENCE [LARGE SCALE GENOMIC DNA]</scope>
    <source>
        <strain evidence="4">ATCC BAA-887 / DSM 12427 / ZAS-2</strain>
    </source>
</reference>
<accession>F5YQA5</accession>
<dbReference type="HOGENOM" id="CLU_043399_3_1_12"/>